<evidence type="ECO:0000313" key="5">
    <source>
        <dbReference type="EMBL" id="KAF4655520.1"/>
    </source>
</evidence>
<dbReference type="GO" id="GO:0005525">
    <property type="term" value="F:GTP binding"/>
    <property type="evidence" value="ECO:0007669"/>
    <property type="project" value="TreeGrafter"/>
</dbReference>
<dbReference type="GO" id="GO:0000462">
    <property type="term" value="P:maturation of SSU-rRNA from tricistronic rRNA transcript (SSU-rRNA, 5.8S rRNA, LSU-rRNA)"/>
    <property type="evidence" value="ECO:0007669"/>
    <property type="project" value="TreeGrafter"/>
</dbReference>
<dbReference type="AlphaFoldDB" id="A0A7J6L8T9"/>
<evidence type="ECO:0000259" key="4">
    <source>
        <dbReference type="SMART" id="SM01362"/>
    </source>
</evidence>
<protein>
    <submittedName>
        <fullName evidence="5">Ribosome bioproteinsis protein tsr1</fullName>
    </submittedName>
</protein>
<dbReference type="InterPro" id="IPR012948">
    <property type="entry name" value="AARP2CN"/>
</dbReference>
<dbReference type="PANTHER" id="PTHR12858">
    <property type="entry name" value="RIBOSOME BIOGENESIS PROTEIN"/>
    <property type="match status" value="1"/>
</dbReference>
<evidence type="ECO:0000256" key="1">
    <source>
        <dbReference type="ARBA" id="ARBA00038288"/>
    </source>
</evidence>
<dbReference type="EMBL" id="JAAPAO010000652">
    <property type="protein sequence ID" value="KAF4655520.1"/>
    <property type="molecule type" value="Genomic_DNA"/>
</dbReference>
<evidence type="ECO:0000256" key="2">
    <source>
        <dbReference type="SAM" id="MobiDB-lite"/>
    </source>
</evidence>
<comment type="caution">
    <text evidence="5">The sequence shown here is derived from an EMBL/GenBank/DDBJ whole genome shotgun (WGS) entry which is preliminary data.</text>
</comment>
<proteinExistence type="inferred from homology"/>
<accession>A0A7J6L8T9</accession>
<dbReference type="Proteomes" id="UP000591131">
    <property type="component" value="Unassembled WGS sequence"/>
</dbReference>
<dbReference type="InterPro" id="IPR039761">
    <property type="entry name" value="Bms1/Tsr1"/>
</dbReference>
<evidence type="ECO:0000259" key="3">
    <source>
        <dbReference type="SMART" id="SM00785"/>
    </source>
</evidence>
<keyword evidence="6" id="KW-1185">Reference proteome</keyword>
<sequence>MDHQHKSSSGLRQTNKPHSGKKVLDKGRRTPVKATAVGYSKDISKQDRRNQAKQLRDNRRQSLIAKKRGPLGKEGSKGPINVALVAFNGDVDMRRLWGCFGNEMDWKEDSVNVATLEGVRVIVSPLRTIHSCLDTVLACDVMVAVFVGDRLCDHEHSAFDELGYDILTNLKMNGLPGEVIGITAPSKSNGEDLLSDKQLDGSLKTVQRYLRSELPRAESKMYNLPKDCEGLLKCLQACGIGASSEGMKWREERGYMIVDRIQPEADSSEPGHWAISGWVKGAGFACNYGNDDDGEGACVHITGYGDAVLEGITSKDGELIDRRLYPVAERLRPYDPSEEEQTWPTEEELNEASRKMIKMPQGVKGVVCAADGAGLSDFELAWLGEEADGDDGDDMMVDTEGAADKTTEEQVEVKHKIEMEMRSKEEMDFPDEVDTPCDQPARQRCRGFQKYRGMQSLRTSVWDPYESLPTEYSRIWEFESFQATAKASKTEYRNGVKSEAKEGNYVTLHVSGMEGLSFDNRVPLIVSSLFRHETRVTVMHASLSRTPETDDVVIKSKEMVLMRCGFRSLPVKPTYASTIRGSGGSGGSANEKGRMLRFFHPNAKSTTLACFYSPVMFPPAPCLMYTADGQRLTAWGSIEGSFPAKVLIKRIVLTGYPYRAHKTKSVVRFMFFNPEDINWFKPVELQSKKGLRGHITEALGTHGYMKCRFNGQVTQDDTIMMPLYKRAFPKWYPPAWGMPETYKSTDE</sequence>
<feature type="domain" description="AARP2CN" evidence="3">
    <location>
        <begin position="227"/>
        <end position="318"/>
    </location>
</feature>
<feature type="region of interest" description="Disordered" evidence="2">
    <location>
        <begin position="1"/>
        <end position="75"/>
    </location>
</feature>
<name>A0A7J6L8T9_PERCH</name>
<dbReference type="GO" id="GO:0030688">
    <property type="term" value="C:preribosome, small subunit precursor"/>
    <property type="evidence" value="ECO:0007669"/>
    <property type="project" value="TreeGrafter"/>
</dbReference>
<dbReference type="SMART" id="SM00785">
    <property type="entry name" value="AARP2CN"/>
    <property type="match status" value="1"/>
</dbReference>
<dbReference type="PANTHER" id="PTHR12858:SF1">
    <property type="entry name" value="PRE-RRNA-PROCESSING PROTEIN TSR1 HOMOLOG"/>
    <property type="match status" value="1"/>
</dbReference>
<dbReference type="GO" id="GO:0003924">
    <property type="term" value="F:GTPase activity"/>
    <property type="evidence" value="ECO:0007669"/>
    <property type="project" value="TreeGrafter"/>
</dbReference>
<dbReference type="GO" id="GO:0005634">
    <property type="term" value="C:nucleus"/>
    <property type="evidence" value="ECO:0007669"/>
    <property type="project" value="InterPro"/>
</dbReference>
<dbReference type="InterPro" id="IPR007034">
    <property type="entry name" value="BMS1_TSR1_C"/>
</dbReference>
<comment type="similarity">
    <text evidence="1">Belongs to the TRAFAC class translation factor GTPase superfamily. Bms1-like GTPase family. TSR1 subfamily.</text>
</comment>
<gene>
    <name evidence="5" type="primary">TSR1</name>
    <name evidence="5" type="ORF">FOL47_009404</name>
</gene>
<dbReference type="SMART" id="SM01362">
    <property type="entry name" value="DUF663"/>
    <property type="match status" value="1"/>
</dbReference>
<organism evidence="5 6">
    <name type="scientific">Perkinsus chesapeaki</name>
    <name type="common">Clam parasite</name>
    <name type="synonym">Perkinsus andrewsi</name>
    <dbReference type="NCBI Taxonomy" id="330153"/>
    <lineage>
        <taxon>Eukaryota</taxon>
        <taxon>Sar</taxon>
        <taxon>Alveolata</taxon>
        <taxon>Perkinsozoa</taxon>
        <taxon>Perkinsea</taxon>
        <taxon>Perkinsida</taxon>
        <taxon>Perkinsidae</taxon>
        <taxon>Perkinsus</taxon>
    </lineage>
</organism>
<feature type="compositionally biased region" description="Polar residues" evidence="2">
    <location>
        <begin position="7"/>
        <end position="17"/>
    </location>
</feature>
<dbReference type="GO" id="GO:0034511">
    <property type="term" value="F:U3 snoRNA binding"/>
    <property type="evidence" value="ECO:0007669"/>
    <property type="project" value="TreeGrafter"/>
</dbReference>
<feature type="compositionally biased region" description="Basic and acidic residues" evidence="2">
    <location>
        <begin position="42"/>
        <end position="60"/>
    </location>
</feature>
<dbReference type="Pfam" id="PF08142">
    <property type="entry name" value="AARP2CN"/>
    <property type="match status" value="1"/>
</dbReference>
<reference evidence="5 6" key="1">
    <citation type="submission" date="2020-04" db="EMBL/GenBank/DDBJ databases">
        <title>Perkinsus chesapeaki whole genome sequence.</title>
        <authorList>
            <person name="Bogema D.R."/>
        </authorList>
    </citation>
    <scope>NUCLEOTIDE SEQUENCE [LARGE SCALE GENOMIC DNA]</scope>
    <source>
        <strain evidence="5">ATCC PRA-425</strain>
    </source>
</reference>
<dbReference type="GO" id="GO:0000479">
    <property type="term" value="P:endonucleolytic cleavage of tricistronic rRNA transcript (SSU-rRNA, 5.8S rRNA, LSU-rRNA)"/>
    <property type="evidence" value="ECO:0007669"/>
    <property type="project" value="TreeGrafter"/>
</dbReference>
<feature type="domain" description="Ribosome biogenesis protein BMS1/TSR1 C-terminal" evidence="4">
    <location>
        <begin position="432"/>
        <end position="727"/>
    </location>
</feature>
<evidence type="ECO:0000313" key="6">
    <source>
        <dbReference type="Proteomes" id="UP000591131"/>
    </source>
</evidence>
<dbReference type="OrthoDB" id="119302at2759"/>
<dbReference type="Pfam" id="PF04950">
    <property type="entry name" value="RIBIOP_C"/>
    <property type="match status" value="1"/>
</dbReference>